<protein>
    <submittedName>
        <fullName evidence="4">Transcription factor SPT20</fullName>
    </submittedName>
</protein>
<sequence length="521" mass="58434">MQQSLERALERAESVIESAQQRPPRRKRAASGGKCLHQKLYDIYVEECEKEPEATEELRSNVNLLEKLVARESWPCLVVNLYPGKGGYSLMLKGENGSCSETIRMPYEDGEMLDYLDAEELPPVLVDLLEKSEVDVFHRGCVIAEVRDYRQCSNAAPPGYQSRHVLLRPTMQTLAADVQAIARDGQNWTQEDKLLLESQLILATAEPLCLEPSVAVACAENRLLYNRQKMNARPVKQSFKRYSLPALNREETLPHRPLPPQLRARARRGKATDGDAVGPHDLKISKAGNCVDMWKQRPCELAVPSEVDVGRYAKGKASAWRADPPPPGAWPVGKAKPSSAEIPADLYPSAPSADTAVEDPAAASGRGSNSSPRSSATADSKPVHRPPAPPPLYVDVHRSCLERVASCTQLFEVCPRRDGRQALFLRHDRAPPRRRRRRRRRRRLRPRRLRPFPAACLWAAPHMAGIVLLDTAFHVGVPVPFPLRRRKGHLVRPCRRTRTQTAARLWLRVRVLPSLPSLPRL</sequence>
<dbReference type="InterPro" id="IPR021950">
    <property type="entry name" value="Spt20"/>
</dbReference>
<dbReference type="PANTHER" id="PTHR13526">
    <property type="entry name" value="TRANSCRIPTION FACTOR SPT20 HOMOLOG"/>
    <property type="match status" value="1"/>
</dbReference>
<evidence type="ECO:0000313" key="5">
    <source>
        <dbReference type="Proteomes" id="UP000700334"/>
    </source>
</evidence>
<dbReference type="GO" id="GO:0000124">
    <property type="term" value="C:SAGA complex"/>
    <property type="evidence" value="ECO:0007669"/>
    <property type="project" value="InterPro"/>
</dbReference>
<evidence type="ECO:0000259" key="3">
    <source>
        <dbReference type="Pfam" id="PF12090"/>
    </source>
</evidence>
<feature type="region of interest" description="Disordered" evidence="2">
    <location>
        <begin position="426"/>
        <end position="445"/>
    </location>
</feature>
<dbReference type="Proteomes" id="UP000700334">
    <property type="component" value="Unassembled WGS sequence"/>
</dbReference>
<dbReference type="EMBL" id="JAGFMF010011912">
    <property type="protein sequence ID" value="KAG8510092.1"/>
    <property type="molecule type" value="Genomic_DNA"/>
</dbReference>
<proteinExistence type="inferred from homology"/>
<feature type="region of interest" description="Disordered" evidence="2">
    <location>
        <begin position="251"/>
        <end position="280"/>
    </location>
</feature>
<dbReference type="InterPro" id="IPR046468">
    <property type="entry name" value="Spt20-like_SEP"/>
</dbReference>
<dbReference type="AlphaFoldDB" id="A0A8J5ZZR1"/>
<dbReference type="PANTHER" id="PTHR13526:SF16">
    <property type="entry name" value="SPT20-LIKE SEP DOMAIN-CONTAINING PROTEIN"/>
    <property type="match status" value="1"/>
</dbReference>
<dbReference type="GO" id="GO:0006357">
    <property type="term" value="P:regulation of transcription by RNA polymerase II"/>
    <property type="evidence" value="ECO:0007669"/>
    <property type="project" value="TreeGrafter"/>
</dbReference>
<feature type="compositionally biased region" description="Low complexity" evidence="2">
    <location>
        <begin position="360"/>
        <end position="380"/>
    </location>
</feature>
<organism evidence="4 5">
    <name type="scientific">Galemys pyrenaicus</name>
    <name type="common">Iberian desman</name>
    <name type="synonym">Pyrenean desman</name>
    <dbReference type="NCBI Taxonomy" id="202257"/>
    <lineage>
        <taxon>Eukaryota</taxon>
        <taxon>Metazoa</taxon>
        <taxon>Chordata</taxon>
        <taxon>Craniata</taxon>
        <taxon>Vertebrata</taxon>
        <taxon>Euteleostomi</taxon>
        <taxon>Mammalia</taxon>
        <taxon>Eutheria</taxon>
        <taxon>Laurasiatheria</taxon>
        <taxon>Eulipotyphla</taxon>
        <taxon>Talpidae</taxon>
        <taxon>Galemys</taxon>
    </lineage>
</organism>
<feature type="compositionally biased region" description="Basic and acidic residues" evidence="2">
    <location>
        <begin position="270"/>
        <end position="280"/>
    </location>
</feature>
<reference evidence="4" key="1">
    <citation type="journal article" date="2021" name="Evol. Appl.">
        <title>The genome of the Pyrenean desman and the effects of bottlenecks and inbreeding on the genomic landscape of an endangered species.</title>
        <authorList>
            <person name="Escoda L."/>
            <person name="Castresana J."/>
        </authorList>
    </citation>
    <scope>NUCLEOTIDE SEQUENCE</scope>
    <source>
        <strain evidence="4">IBE-C5619</strain>
    </source>
</reference>
<comment type="similarity">
    <text evidence="1">Belongs to the SPT20 family.</text>
</comment>
<comment type="caution">
    <text evidence="4">The sequence shown here is derived from an EMBL/GenBank/DDBJ whole genome shotgun (WGS) entry which is preliminary data.</text>
</comment>
<feature type="region of interest" description="Disordered" evidence="2">
    <location>
        <begin position="1"/>
        <end position="31"/>
    </location>
</feature>
<dbReference type="GO" id="GO:0003712">
    <property type="term" value="F:transcription coregulator activity"/>
    <property type="evidence" value="ECO:0007669"/>
    <property type="project" value="InterPro"/>
</dbReference>
<dbReference type="OrthoDB" id="9666066at2759"/>
<evidence type="ECO:0000256" key="2">
    <source>
        <dbReference type="SAM" id="MobiDB-lite"/>
    </source>
</evidence>
<name>A0A8J5ZZR1_GALPY</name>
<accession>A0A8J5ZZR1</accession>
<evidence type="ECO:0000313" key="4">
    <source>
        <dbReference type="EMBL" id="KAG8510092.1"/>
    </source>
</evidence>
<dbReference type="Pfam" id="PF12090">
    <property type="entry name" value="Spt20_SEP"/>
    <property type="match status" value="1"/>
</dbReference>
<keyword evidence="5" id="KW-1185">Reference proteome</keyword>
<gene>
    <name evidence="4" type="ORF">J0S82_015240</name>
</gene>
<feature type="domain" description="Spt20-like SEP" evidence="3">
    <location>
        <begin position="75"/>
        <end position="217"/>
    </location>
</feature>
<feature type="region of interest" description="Disordered" evidence="2">
    <location>
        <begin position="316"/>
        <end position="390"/>
    </location>
</feature>
<feature type="compositionally biased region" description="Basic residues" evidence="2">
    <location>
        <begin position="432"/>
        <end position="445"/>
    </location>
</feature>
<evidence type="ECO:0000256" key="1">
    <source>
        <dbReference type="ARBA" id="ARBA00009112"/>
    </source>
</evidence>